<gene>
    <name evidence="1" type="ORF">BJG93_36530</name>
</gene>
<geneLocation type="plasmid" evidence="1 2">
    <name>pl1WSM5005</name>
</geneLocation>
<dbReference type="KEGG" id="pspw:BJG93_36530"/>
<name>A0A8F4KIK9_9BURK</name>
<dbReference type="AlphaFoldDB" id="A0A8F4KIK9"/>
<organism evidence="1 2">
    <name type="scientific">Paraburkholderia sprentiae WSM5005</name>
    <dbReference type="NCBI Taxonomy" id="754502"/>
    <lineage>
        <taxon>Bacteria</taxon>
        <taxon>Pseudomonadati</taxon>
        <taxon>Pseudomonadota</taxon>
        <taxon>Betaproteobacteria</taxon>
        <taxon>Burkholderiales</taxon>
        <taxon>Burkholderiaceae</taxon>
        <taxon>Paraburkholderia</taxon>
    </lineage>
</organism>
<proteinExistence type="predicted"/>
<protein>
    <submittedName>
        <fullName evidence="1">PHB depolymerase family esterase</fullName>
    </submittedName>
</protein>
<dbReference type="EMBL" id="CP017563">
    <property type="protein sequence ID" value="QXE07333.1"/>
    <property type="molecule type" value="Genomic_DNA"/>
</dbReference>
<reference evidence="1" key="1">
    <citation type="submission" date="2016-09" db="EMBL/GenBank/DDBJ databases">
        <title>The Complete Genome of Burkholderia sprentiae wsm5005.</title>
        <authorList>
            <person name="De Meyer S."/>
            <person name="Wang P."/>
            <person name="Terpolilli J."/>
        </authorList>
    </citation>
    <scope>NUCLEOTIDE SEQUENCE [LARGE SCALE GENOMIC DNA]</scope>
    <source>
        <strain evidence="1">WSM5005</strain>
    </source>
</reference>
<keyword evidence="2" id="KW-1185">Reference proteome</keyword>
<accession>A0A8F4KIK9</accession>
<dbReference type="Proteomes" id="UP000179860">
    <property type="component" value="Plasmid pl1WSM5005"/>
</dbReference>
<keyword evidence="1" id="KW-0614">Plasmid</keyword>
<evidence type="ECO:0000313" key="2">
    <source>
        <dbReference type="Proteomes" id="UP000179860"/>
    </source>
</evidence>
<sequence>MQQHPGDFAAGTQMNVVAEDAGFIVIYPEQPESANLPSARNDAITLVTQFRPRLFSQLQMLT</sequence>
<dbReference type="OrthoDB" id="9767239at2"/>
<evidence type="ECO:0000313" key="1">
    <source>
        <dbReference type="EMBL" id="QXE07333.1"/>
    </source>
</evidence>